<evidence type="ECO:0000313" key="20">
    <source>
        <dbReference type="Proteomes" id="UP000604381"/>
    </source>
</evidence>
<comment type="caution">
    <text evidence="19">The sequence shown here is derived from an EMBL/GenBank/DDBJ whole genome shotgun (WGS) entry which is preliminary data.</text>
</comment>
<dbReference type="AlphaFoldDB" id="A0A930UFM3"/>
<dbReference type="GO" id="GO:0016887">
    <property type="term" value="F:ATP hydrolysis activity"/>
    <property type="evidence" value="ECO:0007669"/>
    <property type="project" value="InterPro"/>
</dbReference>
<evidence type="ECO:0000256" key="15">
    <source>
        <dbReference type="ARBA" id="ARBA00039316"/>
    </source>
</evidence>
<keyword evidence="9" id="KW-0862">Zinc</keyword>
<reference evidence="19" key="1">
    <citation type="submission" date="2020-10" db="EMBL/GenBank/DDBJ databases">
        <title>An improved Amphimedon queenslandica hologenome assembly reveals how three proteobacterial symbionts can extend the metabolic phenotypic of their marine sponge host.</title>
        <authorList>
            <person name="Degnan B."/>
            <person name="Degnan S."/>
            <person name="Xiang X."/>
        </authorList>
    </citation>
    <scope>NUCLEOTIDE SEQUENCE</scope>
    <source>
        <strain evidence="19">AqS2</strain>
    </source>
</reference>
<evidence type="ECO:0000256" key="9">
    <source>
        <dbReference type="ARBA" id="ARBA00022833"/>
    </source>
</evidence>
<gene>
    <name evidence="19" type="primary">uvrA</name>
    <name evidence="19" type="ORF">ISN26_06495</name>
</gene>
<dbReference type="PANTHER" id="PTHR43152">
    <property type="entry name" value="UVRABC SYSTEM PROTEIN A"/>
    <property type="match status" value="1"/>
</dbReference>
<dbReference type="Proteomes" id="UP000604381">
    <property type="component" value="Unassembled WGS sequence"/>
</dbReference>
<evidence type="ECO:0000259" key="18">
    <source>
        <dbReference type="PROSITE" id="PS50893"/>
    </source>
</evidence>
<dbReference type="InterPro" id="IPR027417">
    <property type="entry name" value="P-loop_NTPase"/>
</dbReference>
<keyword evidence="11" id="KW-0267">Excision nuclease</keyword>
<evidence type="ECO:0000256" key="2">
    <source>
        <dbReference type="ARBA" id="ARBA00022490"/>
    </source>
</evidence>
<keyword evidence="19" id="KW-0378">Hydrolase</keyword>
<dbReference type="PANTHER" id="PTHR43152:SF3">
    <property type="entry name" value="UVRABC SYSTEM PROTEIN A"/>
    <property type="match status" value="1"/>
</dbReference>
<dbReference type="GO" id="GO:0005737">
    <property type="term" value="C:cytoplasm"/>
    <property type="evidence" value="ECO:0007669"/>
    <property type="project" value="UniProtKB-SubCell"/>
</dbReference>
<dbReference type="NCBIfam" id="TIGR00630">
    <property type="entry name" value="uvra"/>
    <property type="match status" value="1"/>
</dbReference>
<dbReference type="CDD" id="cd03270">
    <property type="entry name" value="ABC_UvrA_I"/>
    <property type="match status" value="1"/>
</dbReference>
<dbReference type="GO" id="GO:0006289">
    <property type="term" value="P:nucleotide-excision repair"/>
    <property type="evidence" value="ECO:0007669"/>
    <property type="project" value="InterPro"/>
</dbReference>
<keyword evidence="13" id="KW-0234">DNA repair</keyword>
<feature type="non-terminal residue" evidence="19">
    <location>
        <position position="931"/>
    </location>
</feature>
<comment type="subcellular location">
    <subcellularLocation>
        <location evidence="1">Cytoplasm</location>
    </subcellularLocation>
</comment>
<name>A0A930UFM3_9GAMM</name>
<sequence length="931" mass="101421">MAAADDPHRSIVIRGARVHNLKNVDLSVPRGRLVVITGLSGSGKSSLAFDTIYAEGQRRYVESLSSYARQFLGVMDKPDVDSIAGLSPAISIEQKTVSHNPRSTVGTVTELYDYLRLLYARVGIPHCPKHGKPLRGRRPAQIADDLLASWRDRRLMLLAPVVEDRKGEHLDVLAGLAKRGFVRLRIDGEVCDIESAPKLALRSRHSIEIVVDRLRPRPAERQRLLESIETALEEGGQRLRAVDIDSGKEQVFSAKQACPVCSYSPPQLEPKLFSFNATAGACETCLGLGEESVFSAATLITDPGLSLAGGAIPGWSRDHRFYFRKLKWLADKLGFSTATPYRDLPAAARKAILEGWSSPRGGKKFEGVLNWIKRRYLEAESQMMREWYGRFMTAQTCSACGGARLRGSARAVTVGGLSLPQLAELPLAEAHVFVQELKLDAAAAAIAARIVREAVERLGFLVEVGLGYLTLGRSATTLSGGENQRIRLASQVGSGLTGVTYVLDEPSIGLHPADNLRLLRSLERLRDQGNTVIVVEHDEEAMLRADHIIDVGPGAGRHGGEIVAAGPAAEVKRCGRSVTGRYLAGKLKIDVPAKRLKPKRGERLRIEGARGNNLRSLSVDIPLGVFTCVTGVSGSGKSTLVTDTLYRQLMRHFHDSGAEALPHRALKGLERIDKVIDIDQSPIGRTPRSNPATYTGLFTPLRSLFTELPLARERGYPPGHFSFNVPGGRCDACEGDGVKRVEMHFLPDVFVTCEVCGGKRYKEQTLEVKYRGKSIHDVLEMTVDEALEFFRNHPLPSRKLETLAAVGLGYIRLGQSAPTLSGGEAQRVKLANELSKVATGHTLYLLDEPTTGLHFHDIAILLEVLRRLRDAGNTIVVIEHNLDVIKTADWIIDLGPDGGSGGGRLIAAGSPEDVAKDPASKTGQHLKPLLK</sequence>
<evidence type="ECO:0000256" key="16">
    <source>
        <dbReference type="ARBA" id="ARBA00042156"/>
    </source>
</evidence>
<organism evidence="19 20">
    <name type="scientific">Candidatus Amphirhobacter heronislandensis</name>
    <dbReference type="NCBI Taxonomy" id="1732024"/>
    <lineage>
        <taxon>Bacteria</taxon>
        <taxon>Pseudomonadati</taxon>
        <taxon>Pseudomonadota</taxon>
        <taxon>Gammaproteobacteria</taxon>
        <taxon>Candidatus Tethybacterales</taxon>
        <taxon>Candidatus Tethybacteraceae</taxon>
        <taxon>Candidatus Amphirhobacter</taxon>
    </lineage>
</organism>
<feature type="domain" description="ABC transporter" evidence="18">
    <location>
        <begin position="599"/>
        <end position="927"/>
    </location>
</feature>
<dbReference type="NCBIfam" id="NF001503">
    <property type="entry name" value="PRK00349.1"/>
    <property type="match status" value="1"/>
</dbReference>
<feature type="domain" description="ABC transporter" evidence="18">
    <location>
        <begin position="321"/>
        <end position="578"/>
    </location>
</feature>
<dbReference type="GO" id="GO:0004518">
    <property type="term" value="F:nuclease activity"/>
    <property type="evidence" value="ECO:0007669"/>
    <property type="project" value="UniProtKB-KW"/>
</dbReference>
<dbReference type="CDD" id="cd03271">
    <property type="entry name" value="ABC_UvrA_II"/>
    <property type="match status" value="1"/>
</dbReference>
<evidence type="ECO:0000256" key="11">
    <source>
        <dbReference type="ARBA" id="ARBA00022881"/>
    </source>
</evidence>
<dbReference type="GO" id="GO:0005524">
    <property type="term" value="F:ATP binding"/>
    <property type="evidence" value="ECO:0007669"/>
    <property type="project" value="UniProtKB-KW"/>
</dbReference>
<keyword evidence="8" id="KW-0863">Zinc-finger</keyword>
<keyword evidence="3" id="KW-0479">Metal-binding</keyword>
<proteinExistence type="inferred from homology"/>
<dbReference type="Gene3D" id="3.40.50.300">
    <property type="entry name" value="P-loop containing nucleotide triphosphate hydrolases"/>
    <property type="match status" value="2"/>
</dbReference>
<dbReference type="GO" id="GO:0003677">
    <property type="term" value="F:DNA binding"/>
    <property type="evidence" value="ECO:0007669"/>
    <property type="project" value="UniProtKB-KW"/>
</dbReference>
<dbReference type="PROSITE" id="PS00211">
    <property type="entry name" value="ABC_TRANSPORTER_1"/>
    <property type="match status" value="1"/>
</dbReference>
<dbReference type="InterPro" id="IPR013815">
    <property type="entry name" value="ATP_grasp_subdomain_1"/>
</dbReference>
<dbReference type="GO" id="GO:0008270">
    <property type="term" value="F:zinc ion binding"/>
    <property type="evidence" value="ECO:0007669"/>
    <property type="project" value="UniProtKB-KW"/>
</dbReference>
<dbReference type="InterPro" id="IPR041552">
    <property type="entry name" value="UvrA_DNA-bd"/>
</dbReference>
<dbReference type="InterPro" id="IPR041102">
    <property type="entry name" value="UvrA_inter"/>
</dbReference>
<evidence type="ECO:0000256" key="10">
    <source>
        <dbReference type="ARBA" id="ARBA00022840"/>
    </source>
</evidence>
<evidence type="ECO:0000256" key="7">
    <source>
        <dbReference type="ARBA" id="ARBA00022769"/>
    </source>
</evidence>
<evidence type="ECO:0000256" key="8">
    <source>
        <dbReference type="ARBA" id="ARBA00022771"/>
    </source>
</evidence>
<dbReference type="Gene3D" id="3.30.1490.20">
    <property type="entry name" value="ATP-grasp fold, A domain"/>
    <property type="match status" value="1"/>
</dbReference>
<dbReference type="Pfam" id="PF17755">
    <property type="entry name" value="UvrA_DNA-bind"/>
    <property type="match status" value="1"/>
</dbReference>
<dbReference type="InterPro" id="IPR017871">
    <property type="entry name" value="ABC_transporter-like_CS"/>
</dbReference>
<dbReference type="InterPro" id="IPR004602">
    <property type="entry name" value="UvrA"/>
</dbReference>
<keyword evidence="6" id="KW-0227">DNA damage</keyword>
<evidence type="ECO:0000256" key="14">
    <source>
        <dbReference type="ARBA" id="ARBA00038000"/>
    </source>
</evidence>
<evidence type="ECO:0000256" key="13">
    <source>
        <dbReference type="ARBA" id="ARBA00023204"/>
    </source>
</evidence>
<feature type="region of interest" description="Disordered" evidence="17">
    <location>
        <begin position="903"/>
        <end position="931"/>
    </location>
</feature>
<keyword evidence="7" id="KW-0228">DNA excision</keyword>
<evidence type="ECO:0000256" key="6">
    <source>
        <dbReference type="ARBA" id="ARBA00022763"/>
    </source>
</evidence>
<evidence type="ECO:0000256" key="5">
    <source>
        <dbReference type="ARBA" id="ARBA00022741"/>
    </source>
</evidence>
<evidence type="ECO:0000256" key="12">
    <source>
        <dbReference type="ARBA" id="ARBA00023125"/>
    </source>
</evidence>
<comment type="similarity">
    <text evidence="14">Belongs to the ABC transporter superfamily. UvrA family.</text>
</comment>
<evidence type="ECO:0000313" key="19">
    <source>
        <dbReference type="EMBL" id="MBF2735704.1"/>
    </source>
</evidence>
<keyword evidence="12" id="KW-0238">DNA-binding</keyword>
<evidence type="ECO:0000256" key="1">
    <source>
        <dbReference type="ARBA" id="ARBA00004496"/>
    </source>
</evidence>
<dbReference type="InterPro" id="IPR003439">
    <property type="entry name" value="ABC_transporter-like_ATP-bd"/>
</dbReference>
<keyword evidence="20" id="KW-1185">Reference proteome</keyword>
<keyword evidence="2" id="KW-0963">Cytoplasm</keyword>
<dbReference type="GO" id="GO:0009380">
    <property type="term" value="C:excinuclease repair complex"/>
    <property type="evidence" value="ECO:0007669"/>
    <property type="project" value="InterPro"/>
</dbReference>
<accession>A0A930UFM3</accession>
<keyword evidence="5" id="KW-0547">Nucleotide-binding</keyword>
<dbReference type="Pfam" id="PF17760">
    <property type="entry name" value="UvrA_inter"/>
    <property type="match status" value="1"/>
</dbReference>
<dbReference type="Gene3D" id="1.20.1580.10">
    <property type="entry name" value="ABC transporter ATPase like domain"/>
    <property type="match status" value="2"/>
</dbReference>
<evidence type="ECO:0000256" key="4">
    <source>
        <dbReference type="ARBA" id="ARBA00022737"/>
    </source>
</evidence>
<evidence type="ECO:0000256" key="3">
    <source>
        <dbReference type="ARBA" id="ARBA00022723"/>
    </source>
</evidence>
<dbReference type="EMBL" id="JADHEI010000050">
    <property type="protein sequence ID" value="MBF2735704.1"/>
    <property type="molecule type" value="Genomic_DNA"/>
</dbReference>
<dbReference type="Gene3D" id="1.10.8.280">
    <property type="entry name" value="ABC transporter ATPase domain-like"/>
    <property type="match status" value="1"/>
</dbReference>
<evidence type="ECO:0000256" key="17">
    <source>
        <dbReference type="SAM" id="MobiDB-lite"/>
    </source>
</evidence>
<dbReference type="SUPFAM" id="SSF52540">
    <property type="entry name" value="P-loop containing nucleoside triphosphate hydrolases"/>
    <property type="match status" value="2"/>
</dbReference>
<dbReference type="PROSITE" id="PS50893">
    <property type="entry name" value="ABC_TRANSPORTER_2"/>
    <property type="match status" value="2"/>
</dbReference>
<protein>
    <recommendedName>
        <fullName evidence="15">UvrABC system protein A</fullName>
    </recommendedName>
    <alternativeName>
        <fullName evidence="16">Excinuclease ABC subunit A</fullName>
    </alternativeName>
</protein>
<keyword evidence="4" id="KW-0677">Repeat</keyword>
<keyword evidence="10" id="KW-0067">ATP-binding</keyword>